<dbReference type="GO" id="GO:0006782">
    <property type="term" value="P:protoporphyrinogen IX biosynthetic process"/>
    <property type="evidence" value="ECO:0007669"/>
    <property type="project" value="UniProtKB-UniRule"/>
</dbReference>
<evidence type="ECO:0000259" key="12">
    <source>
        <dbReference type="Pfam" id="PF01593"/>
    </source>
</evidence>
<dbReference type="NCBIfam" id="TIGR00562">
    <property type="entry name" value="proto_IX_ox"/>
    <property type="match status" value="1"/>
</dbReference>
<comment type="cofactor">
    <cofactor evidence="11">
        <name>FAD</name>
        <dbReference type="ChEBI" id="CHEBI:57692"/>
    </cofactor>
    <text evidence="11">Binds 1 FAD per subunit.</text>
</comment>
<dbReference type="AlphaFoldDB" id="A0A4T0JH38"/>
<keyword evidence="9 11" id="KW-0627">Porphyrin biosynthesis</keyword>
<dbReference type="GO" id="GO:0005743">
    <property type="term" value="C:mitochondrial inner membrane"/>
    <property type="evidence" value="ECO:0007669"/>
    <property type="project" value="UniProtKB-SubCell"/>
</dbReference>
<comment type="similarity">
    <text evidence="3 11">Belongs to the protoporphyrinogen/coproporphyrinogen oxidase family. Protoporphyrinogen oxidase subfamily.</text>
</comment>
<evidence type="ECO:0000313" key="13">
    <source>
        <dbReference type="EMBL" id="TIB39671.1"/>
    </source>
</evidence>
<sequence length="508" mass="54881">MPPPKSISIIGAGISGLTAAYHATRLFPGTAIHLFEQSDRLGGWIDSQRIDLGSHGSALVESGPRTLRPSGVGGALLLDLIDKLHLEKELLTSSKTSSAARNRYIYHPDNLNRLPSSLLAIPGALLRHKTLRSIPRAIWNDLTTPPQQQQHNEHDESVDSFFRRRFGDRIADDIASAVIYGIYAADSRQLSLRFAFPLLHKLEQRAGSVVRGAFRGVGVDAREKALEEDIRSAISPSLTHAMQNASIFAFKEGIAQLVTSLEGALQHSNVAIHTSTAVDRISRHKDAYTVHTQTGLAVESTHLISSVPLPALGMQVNVSESESYSDSVHHLHRPDVTVVTLVYPRTPLPINGFGYLIPRSTPAASNPHGALGVVIDSDAMPQQDPAPLTKLTVMLGGPHGLRTEDTAQLRQMAVDTVTRQLSAHLHSPITSTVCVQRACIPTYPPGHLSALQSLHHSLLSHHHGRLAVIGSPYTGIAVGDCVRSAWEVVQTLNSTGTATGLERFQNAV</sequence>
<evidence type="ECO:0000256" key="10">
    <source>
        <dbReference type="ARBA" id="ARBA00047554"/>
    </source>
</evidence>
<gene>
    <name evidence="13" type="ORF">E3P86_01011</name>
</gene>
<dbReference type="InterPro" id="IPR004572">
    <property type="entry name" value="Protoporphyrinogen_oxidase"/>
</dbReference>
<keyword evidence="6 11" id="KW-0274">FAD</keyword>
<dbReference type="InterPro" id="IPR002937">
    <property type="entry name" value="Amino_oxidase"/>
</dbReference>
<keyword evidence="8 11" id="KW-0350">Heme biosynthesis</keyword>
<evidence type="ECO:0000256" key="9">
    <source>
        <dbReference type="ARBA" id="ARBA00023244"/>
    </source>
</evidence>
<comment type="pathway">
    <text evidence="2 11">Porphyrin-containing compound metabolism; protoporphyrin-IX biosynthesis; protoporphyrin-IX from protoporphyrinogen-IX: step 1/1.</text>
</comment>
<comment type="function">
    <text evidence="1 11">Catalyzes the 6-electron oxidation of protoporphyrinogen-IX to form protoporphyrin-IX.</text>
</comment>
<dbReference type="Proteomes" id="UP000310689">
    <property type="component" value="Unassembled WGS sequence"/>
</dbReference>
<dbReference type="UniPathway" id="UPA00251">
    <property type="reaction ID" value="UER00324"/>
</dbReference>
<evidence type="ECO:0000256" key="8">
    <source>
        <dbReference type="ARBA" id="ARBA00023133"/>
    </source>
</evidence>
<comment type="subcellular location">
    <subcellularLocation>
        <location evidence="11">Mitochondrion inner membrane</location>
    </subcellularLocation>
</comment>
<comment type="catalytic activity">
    <reaction evidence="10 11">
        <text>protoporphyrinogen IX + 3 O2 = protoporphyrin IX + 3 H2O2</text>
        <dbReference type="Rhea" id="RHEA:25576"/>
        <dbReference type="ChEBI" id="CHEBI:15379"/>
        <dbReference type="ChEBI" id="CHEBI:16240"/>
        <dbReference type="ChEBI" id="CHEBI:57306"/>
        <dbReference type="ChEBI" id="CHEBI:57307"/>
        <dbReference type="EC" id="1.3.3.4"/>
    </reaction>
</comment>
<name>A0A4T0JH38_WALIC</name>
<evidence type="ECO:0000256" key="2">
    <source>
        <dbReference type="ARBA" id="ARBA00005073"/>
    </source>
</evidence>
<accession>A0A4T0JH38</accession>
<evidence type="ECO:0000256" key="4">
    <source>
        <dbReference type="ARBA" id="ARBA00012867"/>
    </source>
</evidence>
<dbReference type="EC" id="1.3.3.4" evidence="4 11"/>
<organism evidence="13 14">
    <name type="scientific">Wallemia ichthyophaga</name>
    <dbReference type="NCBI Taxonomy" id="245174"/>
    <lineage>
        <taxon>Eukaryota</taxon>
        <taxon>Fungi</taxon>
        <taxon>Dikarya</taxon>
        <taxon>Basidiomycota</taxon>
        <taxon>Wallemiomycotina</taxon>
        <taxon>Wallemiomycetes</taxon>
        <taxon>Wallemiales</taxon>
        <taxon>Wallemiaceae</taxon>
        <taxon>Wallemia</taxon>
    </lineage>
</organism>
<evidence type="ECO:0000256" key="5">
    <source>
        <dbReference type="ARBA" id="ARBA00022630"/>
    </source>
</evidence>
<evidence type="ECO:0000313" key="14">
    <source>
        <dbReference type="Proteomes" id="UP000310689"/>
    </source>
</evidence>
<dbReference type="SUPFAM" id="SSF54373">
    <property type="entry name" value="FAD-linked reductases, C-terminal domain"/>
    <property type="match status" value="1"/>
</dbReference>
<dbReference type="PANTHER" id="PTHR42923:SF3">
    <property type="entry name" value="PROTOPORPHYRINOGEN OXIDASE"/>
    <property type="match status" value="1"/>
</dbReference>
<dbReference type="GO" id="GO:0004729">
    <property type="term" value="F:oxygen-dependent protoporphyrinogen oxidase activity"/>
    <property type="evidence" value="ECO:0007669"/>
    <property type="project" value="UniProtKB-UniRule"/>
</dbReference>
<dbReference type="PANTHER" id="PTHR42923">
    <property type="entry name" value="PROTOPORPHYRINOGEN OXIDASE"/>
    <property type="match status" value="1"/>
</dbReference>
<dbReference type="Gene3D" id="3.50.50.60">
    <property type="entry name" value="FAD/NAD(P)-binding domain"/>
    <property type="match status" value="1"/>
</dbReference>
<feature type="domain" description="Amine oxidase" evidence="12">
    <location>
        <begin position="14"/>
        <end position="491"/>
    </location>
</feature>
<evidence type="ECO:0000256" key="1">
    <source>
        <dbReference type="ARBA" id="ARBA00002600"/>
    </source>
</evidence>
<keyword evidence="7 11" id="KW-0560">Oxidoreductase</keyword>
<dbReference type="SUPFAM" id="SSF51905">
    <property type="entry name" value="FAD/NAD(P)-binding domain"/>
    <property type="match status" value="1"/>
</dbReference>
<comment type="caution">
    <text evidence="13">The sequence shown here is derived from an EMBL/GenBank/DDBJ whole genome shotgun (WGS) entry which is preliminary data.</text>
</comment>
<evidence type="ECO:0000256" key="11">
    <source>
        <dbReference type="RuleBase" id="RU367069"/>
    </source>
</evidence>
<reference evidence="13 14" key="1">
    <citation type="submission" date="2019-03" db="EMBL/GenBank/DDBJ databases">
        <title>Sequencing 23 genomes of Wallemia ichthyophaga.</title>
        <authorList>
            <person name="Gostincar C."/>
        </authorList>
    </citation>
    <scope>NUCLEOTIDE SEQUENCE [LARGE SCALE GENOMIC DNA]</scope>
    <source>
        <strain evidence="13 14">EXF-6200</strain>
    </source>
</reference>
<protein>
    <recommendedName>
        <fullName evidence="4 11">Protoporphyrinogen oxidase</fullName>
        <ecNumber evidence="4 11">1.3.3.4</ecNumber>
    </recommendedName>
</protein>
<dbReference type="Pfam" id="PF01593">
    <property type="entry name" value="Amino_oxidase"/>
    <property type="match status" value="1"/>
</dbReference>
<dbReference type="EMBL" id="SPOI01000028">
    <property type="protein sequence ID" value="TIB39671.1"/>
    <property type="molecule type" value="Genomic_DNA"/>
</dbReference>
<evidence type="ECO:0000256" key="7">
    <source>
        <dbReference type="ARBA" id="ARBA00023002"/>
    </source>
</evidence>
<proteinExistence type="inferred from homology"/>
<dbReference type="InterPro" id="IPR050464">
    <property type="entry name" value="Zeta_carotene_desat/Oxidored"/>
</dbReference>
<dbReference type="InterPro" id="IPR036188">
    <property type="entry name" value="FAD/NAD-bd_sf"/>
</dbReference>
<keyword evidence="5 11" id="KW-0285">Flavoprotein</keyword>
<evidence type="ECO:0000256" key="6">
    <source>
        <dbReference type="ARBA" id="ARBA00022827"/>
    </source>
</evidence>
<evidence type="ECO:0000256" key="3">
    <source>
        <dbReference type="ARBA" id="ARBA00010551"/>
    </source>
</evidence>